<name>Q8I497_CUPSA</name>
<dbReference type="PANTHER" id="PTHR24033">
    <property type="entry name" value="EGF-LIKE DOMAIN-CONTAINING PROTEIN"/>
    <property type="match status" value="1"/>
</dbReference>
<feature type="disulfide bond" evidence="12">
    <location>
        <begin position="200"/>
        <end position="212"/>
    </location>
</feature>
<dbReference type="Pfam" id="PF00008">
    <property type="entry name" value="EGF"/>
    <property type="match status" value="3"/>
</dbReference>
<dbReference type="PROSITE" id="PS01186">
    <property type="entry name" value="EGF_2"/>
    <property type="match status" value="3"/>
</dbReference>
<evidence type="ECO:0000256" key="9">
    <source>
        <dbReference type="ARBA" id="ARBA00023157"/>
    </source>
</evidence>
<dbReference type="GO" id="GO:0005886">
    <property type="term" value="C:plasma membrane"/>
    <property type="evidence" value="ECO:0007669"/>
    <property type="project" value="UniProtKB-ARBA"/>
</dbReference>
<feature type="disulfide bond" evidence="11">
    <location>
        <begin position="321"/>
        <end position="330"/>
    </location>
</feature>
<sequence>MGTVCRSFITATATLFLILTAAHLQEVKPFGIFELNLVSYENREGRDDILGGCCSGRLGADGSCPPCPVYLRVCVKHYQALVDPSSPCTFHEFVTPLLVAANGTAEEDRGLQVLSDPDTMTFDFNLTWLGEFSLIVEAWHPSERKGSNKVLVSRFIAQRTLKVGLAWTQDELSTNQSTLKLMYRVYCATNYYGPNCGNLCRPRDDKFGHYTCKEDGQKLCKPGWSGSYCDKALCLPGCHGTCDLPDECKCRPGWLGKFCDTCTRYPGCIHGTCNQPWQCNCDEGWGGLFCDHDLNYCTNHKPCQNGGTCTNTGQGSYTCNCTEEFMGVNCNILKNPCQKNPCRNNGICENSSQGQYTCTCAPGFYGPHCETTASICTKNPCENGGSCIHDPKGVICDCPPGFSGILCEKKDPVRCVSGHCLNGKKNGRNRPYGSLFLF</sequence>
<dbReference type="FunFam" id="2.10.25.140:FF:000001">
    <property type="entry name" value="Delta-like protein"/>
    <property type="match status" value="1"/>
</dbReference>
<dbReference type="InterPro" id="IPR000742">
    <property type="entry name" value="EGF"/>
</dbReference>
<dbReference type="GO" id="GO:0009986">
    <property type="term" value="C:cell surface"/>
    <property type="evidence" value="ECO:0007669"/>
    <property type="project" value="UniProtKB-ARBA"/>
</dbReference>
<dbReference type="GO" id="GO:0005509">
    <property type="term" value="F:calcium ion binding"/>
    <property type="evidence" value="ECO:0007669"/>
    <property type="project" value="InterPro"/>
</dbReference>
<feature type="domain" description="DSL" evidence="16">
    <location>
        <begin position="185"/>
        <end position="229"/>
    </location>
</feature>
<evidence type="ECO:0000259" key="15">
    <source>
        <dbReference type="PROSITE" id="PS50026"/>
    </source>
</evidence>
<feature type="domain" description="EGF-like" evidence="15">
    <location>
        <begin position="372"/>
        <end position="408"/>
    </location>
</feature>
<keyword evidence="5 13" id="KW-0732">Signal</keyword>
<dbReference type="GO" id="GO:0048666">
    <property type="term" value="P:neuron development"/>
    <property type="evidence" value="ECO:0007669"/>
    <property type="project" value="UniProtKB-ARBA"/>
</dbReference>
<dbReference type="Gene3D" id="2.10.25.140">
    <property type="match status" value="1"/>
</dbReference>
<dbReference type="PROSITE" id="PS00022">
    <property type="entry name" value="EGF_1"/>
    <property type="match status" value="5"/>
</dbReference>
<dbReference type="InterPro" id="IPR051830">
    <property type="entry name" value="NOTCH_homolog"/>
</dbReference>
<evidence type="ECO:0000256" key="11">
    <source>
        <dbReference type="PROSITE-ProRule" id="PRU00076"/>
    </source>
</evidence>
<dbReference type="FunFam" id="2.10.25.10:FF:000012">
    <property type="entry name" value="Delta-like protein"/>
    <property type="match status" value="1"/>
</dbReference>
<keyword evidence="10" id="KW-0325">Glycoprotein</keyword>
<dbReference type="Gene3D" id="2.10.25.10">
    <property type="entry name" value="Laminin"/>
    <property type="match status" value="4"/>
</dbReference>
<keyword evidence="7 13" id="KW-1133">Transmembrane helix</keyword>
<dbReference type="GO" id="GO:0045179">
    <property type="term" value="C:apical cortex"/>
    <property type="evidence" value="ECO:0007669"/>
    <property type="project" value="UniProtKB-ARBA"/>
</dbReference>
<evidence type="ECO:0000256" key="2">
    <source>
        <dbReference type="ARBA" id="ARBA00022473"/>
    </source>
</evidence>
<dbReference type="InterPro" id="IPR001774">
    <property type="entry name" value="DSL"/>
</dbReference>
<dbReference type="GO" id="GO:0030718">
    <property type="term" value="P:germ-line stem cell population maintenance"/>
    <property type="evidence" value="ECO:0007669"/>
    <property type="project" value="UniProtKB-ARBA"/>
</dbReference>
<dbReference type="GO" id="GO:0007219">
    <property type="term" value="P:Notch signaling pathway"/>
    <property type="evidence" value="ECO:0007669"/>
    <property type="project" value="InterPro"/>
</dbReference>
<dbReference type="FunFam" id="2.10.25.10:FF:000018">
    <property type="entry name" value="Delta-like 1"/>
    <property type="match status" value="1"/>
</dbReference>
<keyword evidence="6 13" id="KW-0677">Repeat</keyword>
<dbReference type="GO" id="GO:0016318">
    <property type="term" value="P:ommatidial rotation"/>
    <property type="evidence" value="ECO:0007669"/>
    <property type="project" value="UniProtKB-ARBA"/>
</dbReference>
<dbReference type="GO" id="GO:0050769">
    <property type="term" value="P:positive regulation of neurogenesis"/>
    <property type="evidence" value="ECO:0007669"/>
    <property type="project" value="UniProtKB-ARBA"/>
</dbReference>
<dbReference type="PROSITE" id="PS50026">
    <property type="entry name" value="EGF_3"/>
    <property type="match status" value="3"/>
</dbReference>
<dbReference type="InterPro" id="IPR001881">
    <property type="entry name" value="EGF-like_Ca-bd_dom"/>
</dbReference>
<dbReference type="FunFam" id="2.10.25.10:FF:000230">
    <property type="entry name" value="Delta-like protein"/>
    <property type="match status" value="1"/>
</dbReference>
<dbReference type="Pfam" id="PF21700">
    <property type="entry name" value="EGF_DL_JAG"/>
    <property type="match status" value="1"/>
</dbReference>
<dbReference type="CDD" id="cd00054">
    <property type="entry name" value="EGF_CA"/>
    <property type="match status" value="3"/>
</dbReference>
<evidence type="ECO:0000256" key="5">
    <source>
        <dbReference type="ARBA" id="ARBA00022729"/>
    </source>
</evidence>
<feature type="chain" id="PRO_5004308351" description="Delta-like protein" evidence="14">
    <location>
        <begin position="25"/>
        <end position="438"/>
    </location>
</feature>
<keyword evidence="8 13" id="KW-0472">Membrane</keyword>
<dbReference type="GO" id="GO:0048056">
    <property type="term" value="P:R3/R4 cell differentiation"/>
    <property type="evidence" value="ECO:0007669"/>
    <property type="project" value="UniProtKB-ARBA"/>
</dbReference>
<dbReference type="GO" id="GO:0046331">
    <property type="term" value="P:lateral inhibition"/>
    <property type="evidence" value="ECO:0007669"/>
    <property type="project" value="UniProtKB-ARBA"/>
</dbReference>
<evidence type="ECO:0000256" key="6">
    <source>
        <dbReference type="ARBA" id="ARBA00022737"/>
    </source>
</evidence>
<evidence type="ECO:0000256" key="10">
    <source>
        <dbReference type="ARBA" id="ARBA00023180"/>
    </source>
</evidence>
<reference evidence="17" key="1">
    <citation type="journal article" date="2002" name="Development">
        <title>Recruitment of cell groups through Delta/Notch signalling during spider neurogenesis.</title>
        <authorList>
            <person name="Stollewerk A."/>
        </authorList>
    </citation>
    <scope>NUCLEOTIDE SEQUENCE</scope>
</reference>
<feature type="disulfide bond" evidence="11">
    <location>
        <begin position="360"/>
        <end position="369"/>
    </location>
</feature>
<dbReference type="PANTHER" id="PTHR24033:SF232">
    <property type="entry name" value="LAMININ SUBUNIT GAMMA-2-RELATED"/>
    <property type="match status" value="1"/>
</dbReference>
<comment type="subcellular location">
    <subcellularLocation>
        <location evidence="1 13">Membrane</location>
        <topology evidence="1 13">Single-pass type I membrane protein</topology>
    </subcellularLocation>
</comment>
<dbReference type="SUPFAM" id="SSF57196">
    <property type="entry name" value="EGF/Laminin"/>
    <property type="match status" value="3"/>
</dbReference>
<dbReference type="FunFam" id="2.10.25.10:FF:000064">
    <property type="entry name" value="Delta-like protein"/>
    <property type="match status" value="1"/>
</dbReference>
<dbReference type="SMART" id="SM00051">
    <property type="entry name" value="DSL"/>
    <property type="match status" value="1"/>
</dbReference>
<evidence type="ECO:0000256" key="13">
    <source>
        <dbReference type="RuleBase" id="RU280815"/>
    </source>
</evidence>
<dbReference type="Pfam" id="PF07657">
    <property type="entry name" value="MNNL"/>
    <property type="match status" value="1"/>
</dbReference>
<evidence type="ECO:0000256" key="1">
    <source>
        <dbReference type="ARBA" id="ARBA00004479"/>
    </source>
</evidence>
<feature type="domain" description="EGF-like" evidence="15">
    <location>
        <begin position="333"/>
        <end position="370"/>
    </location>
</feature>
<keyword evidence="2 13" id="KW-0217">Developmental protein</keyword>
<dbReference type="PROSITE" id="PS51051">
    <property type="entry name" value="DSL"/>
    <property type="match status" value="1"/>
</dbReference>
<keyword evidence="3 11" id="KW-0245">EGF-like domain</keyword>
<feature type="disulfide bond" evidence="12">
    <location>
        <begin position="187"/>
        <end position="196"/>
    </location>
</feature>
<feature type="domain" description="EGF-like" evidence="15">
    <location>
        <begin position="293"/>
        <end position="331"/>
    </location>
</feature>
<dbReference type="SMART" id="SM00181">
    <property type="entry name" value="EGF"/>
    <property type="match status" value="6"/>
</dbReference>
<protein>
    <recommendedName>
        <fullName evidence="13">Delta-like protein</fullName>
    </recommendedName>
</protein>
<dbReference type="GO" id="GO:0048018">
    <property type="term" value="F:receptor ligand activity"/>
    <property type="evidence" value="ECO:0007669"/>
    <property type="project" value="UniProtKB-ARBA"/>
</dbReference>
<evidence type="ECO:0000256" key="14">
    <source>
        <dbReference type="SAM" id="SignalP"/>
    </source>
</evidence>
<dbReference type="GO" id="GO:0016330">
    <property type="term" value="P:second mitotic wave involved in compound eye morphogenesis"/>
    <property type="evidence" value="ECO:0007669"/>
    <property type="project" value="UniProtKB-ARBA"/>
</dbReference>
<comment type="function">
    <text evidence="13">Putative Notch ligand involved in the mediation of Notch signaling.</text>
</comment>
<dbReference type="Gene3D" id="2.60.40.3510">
    <property type="match status" value="1"/>
</dbReference>
<evidence type="ECO:0000256" key="12">
    <source>
        <dbReference type="PROSITE-ProRule" id="PRU00377"/>
    </source>
</evidence>
<dbReference type="GO" id="GO:0042063">
    <property type="term" value="P:gliogenesis"/>
    <property type="evidence" value="ECO:0007669"/>
    <property type="project" value="UniProtKB-ARBA"/>
</dbReference>
<evidence type="ECO:0000256" key="7">
    <source>
        <dbReference type="ARBA" id="ARBA00022989"/>
    </source>
</evidence>
<evidence type="ECO:0000313" key="17">
    <source>
        <dbReference type="EMBL" id="CAD45191.1"/>
    </source>
</evidence>
<evidence type="ECO:0000256" key="3">
    <source>
        <dbReference type="ARBA" id="ARBA00022536"/>
    </source>
</evidence>
<dbReference type="AlphaFoldDB" id="Q8I497"/>
<accession>Q8I497</accession>
<feature type="signal peptide" evidence="14">
    <location>
        <begin position="1"/>
        <end position="24"/>
    </location>
</feature>
<organism evidence="17">
    <name type="scientific">Cupiennius salei</name>
    <name type="common">American wandering spider</name>
    <dbReference type="NCBI Taxonomy" id="6928"/>
    <lineage>
        <taxon>Eukaryota</taxon>
        <taxon>Metazoa</taxon>
        <taxon>Ecdysozoa</taxon>
        <taxon>Arthropoda</taxon>
        <taxon>Chelicerata</taxon>
        <taxon>Arachnida</taxon>
        <taxon>Araneae</taxon>
        <taxon>Araneomorphae</taxon>
        <taxon>Entelegynae</taxon>
        <taxon>Lycosoidea</taxon>
        <taxon>Ctenidae</taxon>
        <taxon>Cupiennius</taxon>
    </lineage>
</organism>
<evidence type="ECO:0000256" key="8">
    <source>
        <dbReference type="ARBA" id="ARBA00023136"/>
    </source>
</evidence>
<proteinExistence type="evidence at transcript level"/>
<feature type="disulfide bond" evidence="11">
    <location>
        <begin position="398"/>
        <end position="407"/>
    </location>
</feature>
<gene>
    <name evidence="17" type="primary">delta2</name>
</gene>
<evidence type="ECO:0000256" key="4">
    <source>
        <dbReference type="ARBA" id="ARBA00022692"/>
    </source>
</evidence>
<evidence type="ECO:0000259" key="16">
    <source>
        <dbReference type="PROSITE" id="PS51051"/>
    </source>
</evidence>
<keyword evidence="9 11" id="KW-1015">Disulfide bond</keyword>
<dbReference type="GO" id="GO:0000902">
    <property type="term" value="P:cell morphogenesis"/>
    <property type="evidence" value="ECO:0007669"/>
    <property type="project" value="UniProtKB-ARBA"/>
</dbReference>
<comment type="caution">
    <text evidence="11">Lacks conserved residue(s) required for the propagation of feature annotation.</text>
</comment>
<dbReference type="SMART" id="SM00179">
    <property type="entry name" value="EGF_CA"/>
    <property type="match status" value="3"/>
</dbReference>
<dbReference type="GO" id="GO:0043208">
    <property type="term" value="F:glycosphingolipid binding"/>
    <property type="evidence" value="ECO:0007669"/>
    <property type="project" value="UniProtKB-ARBA"/>
</dbReference>
<keyword evidence="4 13" id="KW-0812">Transmembrane</keyword>
<dbReference type="Pfam" id="PF01414">
    <property type="entry name" value="DSL"/>
    <property type="match status" value="1"/>
</dbReference>
<dbReference type="InterPro" id="IPR011651">
    <property type="entry name" value="Notch_ligand_N"/>
</dbReference>
<dbReference type="EMBL" id="AJ507290">
    <property type="protein sequence ID" value="CAD45191.1"/>
    <property type="molecule type" value="mRNA"/>
</dbReference>
<feature type="disulfide bond" evidence="12">
    <location>
        <begin position="220"/>
        <end position="229"/>
    </location>
</feature>